<keyword evidence="3" id="KW-0411">Iron-sulfur</keyword>
<gene>
    <name evidence="5" type="ORF">SAMN02745219_00990</name>
</gene>
<evidence type="ECO:0000313" key="5">
    <source>
        <dbReference type="EMBL" id="SHI74900.1"/>
    </source>
</evidence>
<keyword evidence="6" id="KW-1185">Reference proteome</keyword>
<dbReference type="Gene3D" id="3.30.70.20">
    <property type="match status" value="1"/>
</dbReference>
<evidence type="ECO:0000256" key="3">
    <source>
        <dbReference type="ARBA" id="ARBA00023014"/>
    </source>
</evidence>
<dbReference type="GO" id="GO:0046872">
    <property type="term" value="F:metal ion binding"/>
    <property type="evidence" value="ECO:0007669"/>
    <property type="project" value="UniProtKB-KW"/>
</dbReference>
<evidence type="ECO:0000256" key="2">
    <source>
        <dbReference type="ARBA" id="ARBA00023004"/>
    </source>
</evidence>
<reference evidence="6" key="1">
    <citation type="submission" date="2016-11" db="EMBL/GenBank/DDBJ databases">
        <authorList>
            <person name="Varghese N."/>
            <person name="Submissions S."/>
        </authorList>
    </citation>
    <scope>NUCLEOTIDE SEQUENCE [LARGE SCALE GENOMIC DNA]</scope>
    <source>
        <strain evidence="6">DSM 16057</strain>
    </source>
</reference>
<sequence length="69" mass="7797">MTKPKKFKFNYQINQELCMSCAACELECKDGGIYIDDTVHYNINLDNCTRCGRCYRACPAGAISRVPNP</sequence>
<organism evidence="5 6">
    <name type="scientific">Desulfofundulus thermosubterraneus DSM 16057</name>
    <dbReference type="NCBI Taxonomy" id="1121432"/>
    <lineage>
        <taxon>Bacteria</taxon>
        <taxon>Bacillati</taxon>
        <taxon>Bacillota</taxon>
        <taxon>Clostridia</taxon>
        <taxon>Eubacteriales</taxon>
        <taxon>Peptococcaceae</taxon>
        <taxon>Desulfofundulus</taxon>
    </lineage>
</organism>
<dbReference type="AlphaFoldDB" id="A0A1M6DNX4"/>
<dbReference type="EMBL" id="FQZM01000010">
    <property type="protein sequence ID" value="SHI74900.1"/>
    <property type="molecule type" value="Genomic_DNA"/>
</dbReference>
<feature type="domain" description="4Fe-4S ferredoxin-type" evidence="4">
    <location>
        <begin position="9"/>
        <end position="38"/>
    </location>
</feature>
<dbReference type="GO" id="GO:0051536">
    <property type="term" value="F:iron-sulfur cluster binding"/>
    <property type="evidence" value="ECO:0007669"/>
    <property type="project" value="UniProtKB-KW"/>
</dbReference>
<evidence type="ECO:0000313" key="6">
    <source>
        <dbReference type="Proteomes" id="UP000184529"/>
    </source>
</evidence>
<dbReference type="PROSITE" id="PS51379">
    <property type="entry name" value="4FE4S_FER_2"/>
    <property type="match status" value="2"/>
</dbReference>
<accession>A0A1M6DNX4</accession>
<dbReference type="Pfam" id="PF00037">
    <property type="entry name" value="Fer4"/>
    <property type="match status" value="1"/>
</dbReference>
<dbReference type="PROSITE" id="PS00198">
    <property type="entry name" value="4FE4S_FER_1"/>
    <property type="match status" value="1"/>
</dbReference>
<keyword evidence="1" id="KW-0479">Metal-binding</keyword>
<evidence type="ECO:0000259" key="4">
    <source>
        <dbReference type="PROSITE" id="PS51379"/>
    </source>
</evidence>
<dbReference type="InterPro" id="IPR017896">
    <property type="entry name" value="4Fe4S_Fe-S-bd"/>
</dbReference>
<keyword evidence="2" id="KW-0408">Iron</keyword>
<dbReference type="Proteomes" id="UP000184529">
    <property type="component" value="Unassembled WGS sequence"/>
</dbReference>
<protein>
    <submittedName>
        <fullName evidence="5">4Fe-4S binding domain-containing protein</fullName>
    </submittedName>
</protein>
<dbReference type="SUPFAM" id="SSF54862">
    <property type="entry name" value="4Fe-4S ferredoxins"/>
    <property type="match status" value="1"/>
</dbReference>
<dbReference type="STRING" id="1121432.SAMN02745219_00990"/>
<evidence type="ECO:0000256" key="1">
    <source>
        <dbReference type="ARBA" id="ARBA00022723"/>
    </source>
</evidence>
<feature type="domain" description="4Fe-4S ferredoxin-type" evidence="4">
    <location>
        <begin position="39"/>
        <end position="68"/>
    </location>
</feature>
<dbReference type="Pfam" id="PF12800">
    <property type="entry name" value="Fer4_4"/>
    <property type="match status" value="1"/>
</dbReference>
<proteinExistence type="predicted"/>
<name>A0A1M6DNX4_9FIRM</name>
<dbReference type="RefSeq" id="WP_013822593.1">
    <property type="nucleotide sequence ID" value="NZ_FQZM01000010.1"/>
</dbReference>
<dbReference type="InterPro" id="IPR017900">
    <property type="entry name" value="4Fe4S_Fe_S_CS"/>
</dbReference>